<evidence type="ECO:0000256" key="3">
    <source>
        <dbReference type="ARBA" id="ARBA00012560"/>
    </source>
</evidence>
<dbReference type="EMBL" id="PVXL01000030">
    <property type="protein sequence ID" value="PRR74438.1"/>
    <property type="molecule type" value="Genomic_DNA"/>
</dbReference>
<dbReference type="Proteomes" id="UP000239430">
    <property type="component" value="Unassembled WGS sequence"/>
</dbReference>
<accession>A0A9X7J3Q3</accession>
<keyword evidence="5" id="KW-0328">Glycosyltransferase</keyword>
<dbReference type="GO" id="GO:0005975">
    <property type="term" value="P:carbohydrate metabolic process"/>
    <property type="evidence" value="ECO:0007669"/>
    <property type="project" value="InterPro"/>
</dbReference>
<dbReference type="SUPFAM" id="SSF51445">
    <property type="entry name" value="(Trans)glycosidases"/>
    <property type="match status" value="1"/>
</dbReference>
<evidence type="ECO:0000256" key="5">
    <source>
        <dbReference type="ARBA" id="ARBA00022676"/>
    </source>
</evidence>
<comment type="caution">
    <text evidence="10">The sequence shown here is derived from an EMBL/GenBank/DDBJ whole genome shotgun (WGS) entry which is preliminary data.</text>
</comment>
<dbReference type="GO" id="GO:0004134">
    <property type="term" value="F:4-alpha-glucanotransferase activity"/>
    <property type="evidence" value="ECO:0007669"/>
    <property type="project" value="UniProtKB-EC"/>
</dbReference>
<evidence type="ECO:0000313" key="11">
    <source>
        <dbReference type="Proteomes" id="UP000239430"/>
    </source>
</evidence>
<dbReference type="InterPro" id="IPR003385">
    <property type="entry name" value="Glyco_hydro_77"/>
</dbReference>
<evidence type="ECO:0000256" key="7">
    <source>
        <dbReference type="ARBA" id="ARBA00023277"/>
    </source>
</evidence>
<gene>
    <name evidence="10" type="ORF">MOST_10800</name>
</gene>
<keyword evidence="11" id="KW-1185">Reference proteome</keyword>
<comment type="similarity">
    <text evidence="2">Belongs to the disproportionating enzyme family.</text>
</comment>
<evidence type="ECO:0000256" key="8">
    <source>
        <dbReference type="ARBA" id="ARBA00031423"/>
    </source>
</evidence>
<evidence type="ECO:0000256" key="6">
    <source>
        <dbReference type="ARBA" id="ARBA00022679"/>
    </source>
</evidence>
<protein>
    <recommendedName>
        <fullName evidence="4">4-alpha-glucanotransferase</fullName>
        <ecNumber evidence="3">2.4.1.25</ecNumber>
    </recommendedName>
    <alternativeName>
        <fullName evidence="8">Amylomaltase</fullName>
    </alternativeName>
    <alternativeName>
        <fullName evidence="9">Disproportionating enzyme</fullName>
    </alternativeName>
</protein>
<evidence type="ECO:0000313" key="10">
    <source>
        <dbReference type="EMBL" id="PRR74438.1"/>
    </source>
</evidence>
<dbReference type="Gene3D" id="3.20.20.80">
    <property type="entry name" value="Glycosidases"/>
    <property type="match status" value="1"/>
</dbReference>
<evidence type="ECO:0000256" key="4">
    <source>
        <dbReference type="ARBA" id="ARBA00020295"/>
    </source>
</evidence>
<dbReference type="Pfam" id="PF02446">
    <property type="entry name" value="Glyco_hydro_77"/>
    <property type="match status" value="1"/>
</dbReference>
<sequence>MKLENGKVWRSRACLAHLAASRARILLVNLEDLWLETAPQNIPGTVDTYPNWRRKARYTLEEFSQKPEVLQVLQYRKSVL</sequence>
<evidence type="ECO:0000256" key="2">
    <source>
        <dbReference type="ARBA" id="ARBA00005684"/>
    </source>
</evidence>
<evidence type="ECO:0000256" key="1">
    <source>
        <dbReference type="ARBA" id="ARBA00000439"/>
    </source>
</evidence>
<dbReference type="InterPro" id="IPR017853">
    <property type="entry name" value="GH"/>
</dbReference>
<dbReference type="AlphaFoldDB" id="A0A9X7J3Q3"/>
<name>A0A9X7J3Q3_9FIRM</name>
<keyword evidence="7" id="KW-0119">Carbohydrate metabolism</keyword>
<evidence type="ECO:0000256" key="9">
    <source>
        <dbReference type="ARBA" id="ARBA00031501"/>
    </source>
</evidence>
<dbReference type="RefSeq" id="WP_054937051.1">
    <property type="nucleotide sequence ID" value="NZ_PVXL01000030.1"/>
</dbReference>
<keyword evidence="6" id="KW-0808">Transferase</keyword>
<reference evidence="10 11" key="1">
    <citation type="submission" date="2018-03" db="EMBL/GenBank/DDBJ databases">
        <title>Genome sequence of Moorella stamsii DSM 26217.</title>
        <authorList>
            <person name="Poehlein A."/>
            <person name="Daniel R."/>
        </authorList>
    </citation>
    <scope>NUCLEOTIDE SEQUENCE [LARGE SCALE GENOMIC DNA]</scope>
    <source>
        <strain evidence="11">DSM 26217</strain>
    </source>
</reference>
<organism evidence="10 11">
    <name type="scientific">Neomoorella stamsii</name>
    <dbReference type="NCBI Taxonomy" id="1266720"/>
    <lineage>
        <taxon>Bacteria</taxon>
        <taxon>Bacillati</taxon>
        <taxon>Bacillota</taxon>
        <taxon>Clostridia</taxon>
        <taxon>Neomoorellales</taxon>
        <taxon>Neomoorellaceae</taxon>
        <taxon>Neomoorella</taxon>
    </lineage>
</organism>
<proteinExistence type="inferred from homology"/>
<dbReference type="EC" id="2.4.1.25" evidence="3"/>
<comment type="catalytic activity">
    <reaction evidence="1">
        <text>Transfers a segment of a (1-&gt;4)-alpha-D-glucan to a new position in an acceptor, which may be glucose or a (1-&gt;4)-alpha-D-glucan.</text>
        <dbReference type="EC" id="2.4.1.25"/>
    </reaction>
</comment>